<dbReference type="AlphaFoldDB" id="A0A397S8C6"/>
<feature type="compositionally biased region" description="Acidic residues" evidence="1">
    <location>
        <begin position="66"/>
        <end position="78"/>
    </location>
</feature>
<feature type="compositionally biased region" description="Low complexity" evidence="1">
    <location>
        <begin position="81"/>
        <end position="100"/>
    </location>
</feature>
<dbReference type="OrthoDB" id="2486351at2759"/>
<evidence type="ECO:0000313" key="2">
    <source>
        <dbReference type="EMBL" id="RIA82593.1"/>
    </source>
</evidence>
<feature type="compositionally biased region" description="Basic and acidic residues" evidence="1">
    <location>
        <begin position="19"/>
        <end position="30"/>
    </location>
</feature>
<evidence type="ECO:0000313" key="3">
    <source>
        <dbReference type="Proteomes" id="UP000265703"/>
    </source>
</evidence>
<feature type="region of interest" description="Disordered" evidence="1">
    <location>
        <begin position="63"/>
        <end position="100"/>
    </location>
</feature>
<accession>A0A397S8C6</accession>
<organism evidence="2 3">
    <name type="scientific">Glomus cerebriforme</name>
    <dbReference type="NCBI Taxonomy" id="658196"/>
    <lineage>
        <taxon>Eukaryota</taxon>
        <taxon>Fungi</taxon>
        <taxon>Fungi incertae sedis</taxon>
        <taxon>Mucoromycota</taxon>
        <taxon>Glomeromycotina</taxon>
        <taxon>Glomeromycetes</taxon>
        <taxon>Glomerales</taxon>
        <taxon>Glomeraceae</taxon>
        <taxon>Glomus</taxon>
    </lineage>
</organism>
<proteinExistence type="predicted"/>
<evidence type="ECO:0000256" key="1">
    <source>
        <dbReference type="SAM" id="MobiDB-lite"/>
    </source>
</evidence>
<gene>
    <name evidence="2" type="ORF">C1645_835119</name>
</gene>
<name>A0A397S8C6_9GLOM</name>
<reference evidence="2 3" key="1">
    <citation type="submission" date="2018-06" db="EMBL/GenBank/DDBJ databases">
        <title>Comparative genomics reveals the genomic features of Rhizophagus irregularis, R. cerebriforme, R. diaphanum and Gigaspora rosea, and their symbiotic lifestyle signature.</title>
        <authorList>
            <person name="Morin E."/>
            <person name="San Clemente H."/>
            <person name="Chen E.C.H."/>
            <person name="De La Providencia I."/>
            <person name="Hainaut M."/>
            <person name="Kuo A."/>
            <person name="Kohler A."/>
            <person name="Murat C."/>
            <person name="Tang N."/>
            <person name="Roy S."/>
            <person name="Loubradou J."/>
            <person name="Henrissat B."/>
            <person name="Grigoriev I.V."/>
            <person name="Corradi N."/>
            <person name="Roux C."/>
            <person name="Martin F.M."/>
        </authorList>
    </citation>
    <scope>NUCLEOTIDE SEQUENCE [LARGE SCALE GENOMIC DNA]</scope>
    <source>
        <strain evidence="2 3">DAOM 227022</strain>
    </source>
</reference>
<protein>
    <submittedName>
        <fullName evidence="2">Uncharacterized protein</fullName>
    </submittedName>
</protein>
<keyword evidence="3" id="KW-1185">Reference proteome</keyword>
<dbReference type="Proteomes" id="UP000265703">
    <property type="component" value="Unassembled WGS sequence"/>
</dbReference>
<feature type="compositionally biased region" description="Basic and acidic residues" evidence="1">
    <location>
        <begin position="1"/>
        <end position="10"/>
    </location>
</feature>
<sequence length="100" mass="11470">MPYKHREAKFLEVSNQKYHKSDEEHSDESSSRNTEITKGARGTVHARNLRRSKCVVDHSCEIYAKEDEDDEEEEEEEVLNSSHQSTSTISQPSSTQQSLS</sequence>
<feature type="region of interest" description="Disordered" evidence="1">
    <location>
        <begin position="1"/>
        <end position="47"/>
    </location>
</feature>
<dbReference type="EMBL" id="QKYT01000650">
    <property type="protein sequence ID" value="RIA82593.1"/>
    <property type="molecule type" value="Genomic_DNA"/>
</dbReference>
<comment type="caution">
    <text evidence="2">The sequence shown here is derived from an EMBL/GenBank/DDBJ whole genome shotgun (WGS) entry which is preliminary data.</text>
</comment>